<accession>A0A1Y2GCE8</accession>
<protein>
    <submittedName>
        <fullName evidence="2">Uncharacterized protein</fullName>
    </submittedName>
</protein>
<dbReference type="GeneID" id="33570942"/>
<reference evidence="2 3" key="1">
    <citation type="submission" date="2016-07" db="EMBL/GenBank/DDBJ databases">
        <title>Pervasive Adenine N6-methylation of Active Genes in Fungi.</title>
        <authorList>
            <consortium name="DOE Joint Genome Institute"/>
            <person name="Mondo S.J."/>
            <person name="Dannebaum R.O."/>
            <person name="Kuo R.C."/>
            <person name="Labutti K."/>
            <person name="Haridas S."/>
            <person name="Kuo A."/>
            <person name="Salamov A."/>
            <person name="Ahrendt S.R."/>
            <person name="Lipzen A."/>
            <person name="Sullivan W."/>
            <person name="Andreopoulos W.B."/>
            <person name="Clum A."/>
            <person name="Lindquist E."/>
            <person name="Daum C."/>
            <person name="Ramamoorthy G.K."/>
            <person name="Gryganskyi A."/>
            <person name="Culley D."/>
            <person name="Magnuson J.K."/>
            <person name="James T.Y."/>
            <person name="O'Malley M.A."/>
            <person name="Stajich J.E."/>
            <person name="Spatafora J.W."/>
            <person name="Visel A."/>
            <person name="Grigoriev I.V."/>
        </authorList>
    </citation>
    <scope>NUCLEOTIDE SEQUENCE [LARGE SCALE GENOMIC DNA]</scope>
    <source>
        <strain evidence="2 3">NRRL 3116</strain>
    </source>
</reference>
<evidence type="ECO:0000256" key="1">
    <source>
        <dbReference type="SAM" id="MobiDB-lite"/>
    </source>
</evidence>
<organism evidence="2 3">
    <name type="scientific">Lobosporangium transversale</name>
    <dbReference type="NCBI Taxonomy" id="64571"/>
    <lineage>
        <taxon>Eukaryota</taxon>
        <taxon>Fungi</taxon>
        <taxon>Fungi incertae sedis</taxon>
        <taxon>Mucoromycota</taxon>
        <taxon>Mortierellomycotina</taxon>
        <taxon>Mortierellomycetes</taxon>
        <taxon>Mortierellales</taxon>
        <taxon>Mortierellaceae</taxon>
        <taxon>Lobosporangium</taxon>
    </lineage>
</organism>
<dbReference type="InParanoid" id="A0A1Y2GCE8"/>
<dbReference type="RefSeq" id="XP_021877777.1">
    <property type="nucleotide sequence ID" value="XM_022029099.1"/>
</dbReference>
<feature type="region of interest" description="Disordered" evidence="1">
    <location>
        <begin position="224"/>
        <end position="257"/>
    </location>
</feature>
<evidence type="ECO:0000313" key="3">
    <source>
        <dbReference type="Proteomes" id="UP000193648"/>
    </source>
</evidence>
<gene>
    <name evidence="2" type="ORF">BCR41DRAFT_399841</name>
</gene>
<keyword evidence="3" id="KW-1185">Reference proteome</keyword>
<dbReference type="AlphaFoldDB" id="A0A1Y2GCE8"/>
<comment type="caution">
    <text evidence="2">The sequence shown here is derived from an EMBL/GenBank/DDBJ whole genome shotgun (WGS) entry which is preliminary data.</text>
</comment>
<name>A0A1Y2GCE8_9FUNG</name>
<feature type="region of interest" description="Disordered" evidence="1">
    <location>
        <begin position="362"/>
        <end position="381"/>
    </location>
</feature>
<proteinExistence type="predicted"/>
<dbReference type="Proteomes" id="UP000193648">
    <property type="component" value="Unassembled WGS sequence"/>
</dbReference>
<sequence>MSPQRVSHSSITSVAKTVPLLTTSSITVTATATSAAAAAETALSSLSSALSTTSTSSQRTTAATKQPYSYSTMIPVVSNHFPCSHQGAEAQQDYRFEDTQLTYHSNRQRIHILKTHVDSLCFWPEGASMMGIQILKTIDGTAKEDVSIFTTGSYGDSNGGDTKHHPHKGFSPQCSIQHEKAFPHEKHPHQYPTFSPPAQSSLLKRSFGKLFRKVVSPLPLLQFTTTSPPSLPPPPSPQPRQLRPVQIPPRPPRPTSLDVNLYTTAIPTKVFRDGTVSLVDRRMYRRAKAVHGIRNRAADTRVETGFDGGTIRGDGIKKSSILRSMAQAISQATARASRVLTLKRQQSSYSLRQVFPFSTTSFSVSSSSPMSPSSPSAPLLPESTISLENDIQDLEKGAVAEDTDLDESYDMEMCCPVSVKNKSILRIGTKTILKNVRQSP</sequence>
<evidence type="ECO:0000313" key="2">
    <source>
        <dbReference type="EMBL" id="ORZ06981.1"/>
    </source>
</evidence>
<feature type="compositionally biased region" description="Pro residues" evidence="1">
    <location>
        <begin position="229"/>
        <end position="238"/>
    </location>
</feature>
<dbReference type="EMBL" id="MCFF01000043">
    <property type="protein sequence ID" value="ORZ06981.1"/>
    <property type="molecule type" value="Genomic_DNA"/>
</dbReference>